<dbReference type="Gene3D" id="3.40.50.300">
    <property type="entry name" value="P-loop containing nucleotide triphosphate hydrolases"/>
    <property type="match status" value="2"/>
</dbReference>
<dbReference type="SUPFAM" id="SSF52540">
    <property type="entry name" value="P-loop containing nucleoside triphosphate hydrolases"/>
    <property type="match status" value="1"/>
</dbReference>
<evidence type="ECO:0000256" key="3">
    <source>
        <dbReference type="ARBA" id="ARBA00022741"/>
    </source>
</evidence>
<keyword evidence="3" id="KW-0547">Nucleotide-binding</keyword>
<dbReference type="PANTHER" id="PTHR11059">
    <property type="entry name" value="DNA REPAIR PROTEIN RECN"/>
    <property type="match status" value="1"/>
</dbReference>
<dbReference type="AlphaFoldDB" id="A0A6J6X1P3"/>
<gene>
    <name evidence="9" type="ORF">UFOPK2958_01107</name>
</gene>
<evidence type="ECO:0000256" key="4">
    <source>
        <dbReference type="ARBA" id="ARBA00022763"/>
    </source>
</evidence>
<proteinExistence type="inferred from homology"/>
<comment type="similarity">
    <text evidence="1">Belongs to the RecN family.</text>
</comment>
<dbReference type="InterPro" id="IPR027417">
    <property type="entry name" value="P-loop_NTPase"/>
</dbReference>
<dbReference type="GO" id="GO:0009432">
    <property type="term" value="P:SOS response"/>
    <property type="evidence" value="ECO:0007669"/>
    <property type="project" value="TreeGrafter"/>
</dbReference>
<evidence type="ECO:0000256" key="2">
    <source>
        <dbReference type="ARBA" id="ARBA00021315"/>
    </source>
</evidence>
<evidence type="ECO:0000256" key="1">
    <source>
        <dbReference type="ARBA" id="ARBA00009441"/>
    </source>
</evidence>
<evidence type="ECO:0000256" key="8">
    <source>
        <dbReference type="SAM" id="Coils"/>
    </source>
</evidence>
<dbReference type="PANTHER" id="PTHR11059:SF0">
    <property type="entry name" value="DNA REPAIR PROTEIN RECN"/>
    <property type="match status" value="1"/>
</dbReference>
<keyword evidence="6" id="KW-0234">DNA repair</keyword>
<dbReference type="GO" id="GO:0043590">
    <property type="term" value="C:bacterial nucleoid"/>
    <property type="evidence" value="ECO:0007669"/>
    <property type="project" value="TreeGrafter"/>
</dbReference>
<keyword evidence="5" id="KW-0067">ATP-binding</keyword>
<dbReference type="CDD" id="cd03241">
    <property type="entry name" value="ABC_RecN"/>
    <property type="match status" value="1"/>
</dbReference>
<sequence>MVAAAVFLDANGSEISLQRSLTSGSRLKSALNGIPTSSEALRATGDQLLALHGQHDSLQLKSRSDVLSLVDSFGSIDTATLNDLRHGLSTLRSEQSRLGGSEEDRSKEREFIDFQLREIESANIVSVDELENSVEELIILTSVREQQGTIATLVELADGDEDSLLDRLGSGVASLGTVGAVGEAKTSLSEAIGHFRSILRELRDVADNLEADNERIDYLNGRVEQIRALNRKYGGSLESVEREFVVLTERKEFLDSATSRSLIIQDEIDALEQQLVRESARIRSLRTTTANRLTHLVQEQLVRVALPNAQMSIEIDGEDGSDIDIQFRPNPGASAGSLQAIASGGELSRILLALSLVTASDGLVTVFDEIDAGVGGNVAQSIGECLADLGRNRQVIAVTHLATVAAKAQHHFVVEKTVSEGQTTTLVRRLSDDERPAEVARMLAGDGAVSEALALARQLLSGPS</sequence>
<name>A0A6J6X1P3_9ZZZZ</name>
<dbReference type="GO" id="GO:0006310">
    <property type="term" value="P:DNA recombination"/>
    <property type="evidence" value="ECO:0007669"/>
    <property type="project" value="InterPro"/>
</dbReference>
<protein>
    <recommendedName>
        <fullName evidence="2">DNA repair protein RecN</fullName>
    </recommendedName>
    <alternativeName>
        <fullName evidence="7">Recombination protein N</fullName>
    </alternativeName>
</protein>
<dbReference type="GO" id="GO:0006281">
    <property type="term" value="P:DNA repair"/>
    <property type="evidence" value="ECO:0007669"/>
    <property type="project" value="UniProtKB-KW"/>
</dbReference>
<keyword evidence="4" id="KW-0227">DNA damage</keyword>
<dbReference type="EMBL" id="CAFAAB010000136">
    <property type="protein sequence ID" value="CAB4790045.1"/>
    <property type="molecule type" value="Genomic_DNA"/>
</dbReference>
<evidence type="ECO:0000256" key="6">
    <source>
        <dbReference type="ARBA" id="ARBA00023204"/>
    </source>
</evidence>
<dbReference type="InterPro" id="IPR004604">
    <property type="entry name" value="DNA_recomb/repair_RecN"/>
</dbReference>
<feature type="coiled-coil region" evidence="8">
    <location>
        <begin position="254"/>
        <end position="288"/>
    </location>
</feature>
<keyword evidence="8" id="KW-0175">Coiled coil</keyword>
<accession>A0A6J6X1P3</accession>
<dbReference type="GO" id="GO:0005524">
    <property type="term" value="F:ATP binding"/>
    <property type="evidence" value="ECO:0007669"/>
    <property type="project" value="UniProtKB-KW"/>
</dbReference>
<reference evidence="9" key="1">
    <citation type="submission" date="2020-05" db="EMBL/GenBank/DDBJ databases">
        <authorList>
            <person name="Chiriac C."/>
            <person name="Salcher M."/>
            <person name="Ghai R."/>
            <person name="Kavagutti S V."/>
        </authorList>
    </citation>
    <scope>NUCLEOTIDE SEQUENCE</scope>
</reference>
<organism evidence="9">
    <name type="scientific">freshwater metagenome</name>
    <dbReference type="NCBI Taxonomy" id="449393"/>
    <lineage>
        <taxon>unclassified sequences</taxon>
        <taxon>metagenomes</taxon>
        <taxon>ecological metagenomes</taxon>
    </lineage>
</organism>
<evidence type="ECO:0000256" key="7">
    <source>
        <dbReference type="ARBA" id="ARBA00033408"/>
    </source>
</evidence>
<evidence type="ECO:0000256" key="5">
    <source>
        <dbReference type="ARBA" id="ARBA00022840"/>
    </source>
</evidence>
<evidence type="ECO:0000313" key="9">
    <source>
        <dbReference type="EMBL" id="CAB4790045.1"/>
    </source>
</evidence>